<evidence type="ECO:0000313" key="3">
    <source>
        <dbReference type="Proteomes" id="UP000237105"/>
    </source>
</evidence>
<dbReference type="AlphaFoldDB" id="A0A2P5AJX5"/>
<organism evidence="2 3">
    <name type="scientific">Parasponia andersonii</name>
    <name type="common">Sponia andersonii</name>
    <dbReference type="NCBI Taxonomy" id="3476"/>
    <lineage>
        <taxon>Eukaryota</taxon>
        <taxon>Viridiplantae</taxon>
        <taxon>Streptophyta</taxon>
        <taxon>Embryophyta</taxon>
        <taxon>Tracheophyta</taxon>
        <taxon>Spermatophyta</taxon>
        <taxon>Magnoliopsida</taxon>
        <taxon>eudicotyledons</taxon>
        <taxon>Gunneridae</taxon>
        <taxon>Pentapetalae</taxon>
        <taxon>rosids</taxon>
        <taxon>fabids</taxon>
        <taxon>Rosales</taxon>
        <taxon>Cannabaceae</taxon>
        <taxon>Parasponia</taxon>
    </lineage>
</organism>
<name>A0A2P5AJX5_PARAD</name>
<dbReference type="EMBL" id="JXTB01000552">
    <property type="protein sequence ID" value="PON36827.1"/>
    <property type="molecule type" value="Genomic_DNA"/>
</dbReference>
<feature type="region of interest" description="Disordered" evidence="1">
    <location>
        <begin position="44"/>
        <end position="73"/>
    </location>
</feature>
<evidence type="ECO:0000256" key="1">
    <source>
        <dbReference type="SAM" id="MobiDB-lite"/>
    </source>
</evidence>
<protein>
    <submittedName>
        <fullName evidence="2">Uncharacterized protein</fullName>
    </submittedName>
</protein>
<dbReference type="Proteomes" id="UP000237105">
    <property type="component" value="Unassembled WGS sequence"/>
</dbReference>
<reference evidence="3" key="1">
    <citation type="submission" date="2016-06" db="EMBL/GenBank/DDBJ databases">
        <title>Parallel loss of symbiosis genes in relatives of nitrogen-fixing non-legume Parasponia.</title>
        <authorList>
            <person name="Van Velzen R."/>
            <person name="Holmer R."/>
            <person name="Bu F."/>
            <person name="Rutten L."/>
            <person name="Van Zeijl A."/>
            <person name="Liu W."/>
            <person name="Santuari L."/>
            <person name="Cao Q."/>
            <person name="Sharma T."/>
            <person name="Shen D."/>
            <person name="Roswanjaya Y."/>
            <person name="Wardhani T."/>
            <person name="Kalhor M.S."/>
            <person name="Jansen J."/>
            <person name="Van den Hoogen J."/>
            <person name="Gungor B."/>
            <person name="Hartog M."/>
            <person name="Hontelez J."/>
            <person name="Verver J."/>
            <person name="Yang W.-C."/>
            <person name="Schijlen E."/>
            <person name="Repin R."/>
            <person name="Schilthuizen M."/>
            <person name="Schranz E."/>
            <person name="Heidstra R."/>
            <person name="Miyata K."/>
            <person name="Fedorova E."/>
            <person name="Kohlen W."/>
            <person name="Bisseling T."/>
            <person name="Smit S."/>
            <person name="Geurts R."/>
        </authorList>
    </citation>
    <scope>NUCLEOTIDE SEQUENCE [LARGE SCALE GENOMIC DNA]</scope>
    <source>
        <strain evidence="3">cv. WU1-14</strain>
    </source>
</reference>
<proteinExistence type="predicted"/>
<accession>A0A2P5AJX5</accession>
<keyword evidence="3" id="KW-1185">Reference proteome</keyword>
<evidence type="ECO:0000313" key="2">
    <source>
        <dbReference type="EMBL" id="PON36827.1"/>
    </source>
</evidence>
<gene>
    <name evidence="2" type="ORF">PanWU01x14_325190</name>
</gene>
<comment type="caution">
    <text evidence="2">The sequence shown here is derived from an EMBL/GenBank/DDBJ whole genome shotgun (WGS) entry which is preliminary data.</text>
</comment>
<sequence length="99" mass="10874">MVGHQITASSQLAGPNDLVALTSHELEEAVKLVVEECAKLRREETVAPKRAKGLEAGPSQTPPRSRGRPLCTRLAPRSPLVGVRWCPRRTRPQELSSQE</sequence>